<name>A0A7K0FUH2_9SPHI</name>
<dbReference type="Gene3D" id="3.30.2310.20">
    <property type="entry name" value="RelE-like"/>
    <property type="match status" value="1"/>
</dbReference>
<dbReference type="RefSeq" id="WP_154279024.1">
    <property type="nucleotide sequence ID" value="NZ_JBHUJQ010000001.1"/>
</dbReference>
<organism evidence="2 3">
    <name type="scientific">Pedobacter petrophilus</name>
    <dbReference type="NCBI Taxonomy" id="1908241"/>
    <lineage>
        <taxon>Bacteria</taxon>
        <taxon>Pseudomonadati</taxon>
        <taxon>Bacteroidota</taxon>
        <taxon>Sphingobacteriia</taxon>
        <taxon>Sphingobacteriales</taxon>
        <taxon>Sphingobacteriaceae</taxon>
        <taxon>Pedobacter</taxon>
    </lineage>
</organism>
<keyword evidence="1" id="KW-1277">Toxin-antitoxin system</keyword>
<protein>
    <submittedName>
        <fullName evidence="2">Type II toxin-antitoxin system RelE/ParE family toxin</fullName>
    </submittedName>
</protein>
<accession>A0A7K0FUH2</accession>
<dbReference type="InterPro" id="IPR035093">
    <property type="entry name" value="RelE/ParE_toxin_dom_sf"/>
</dbReference>
<dbReference type="OrthoDB" id="595476at2"/>
<reference evidence="2 3" key="1">
    <citation type="submission" date="2019-11" db="EMBL/GenBank/DDBJ databases">
        <title>Pedobacter petrophilus genome.</title>
        <authorList>
            <person name="Feldbauer M.J."/>
            <person name="Newman J.D."/>
        </authorList>
    </citation>
    <scope>NUCLEOTIDE SEQUENCE [LARGE SCALE GENOMIC DNA]</scope>
    <source>
        <strain evidence="2 3">LMG 29686</strain>
    </source>
</reference>
<evidence type="ECO:0000256" key="1">
    <source>
        <dbReference type="ARBA" id="ARBA00022649"/>
    </source>
</evidence>
<evidence type="ECO:0000313" key="2">
    <source>
        <dbReference type="EMBL" id="MRX74860.1"/>
    </source>
</evidence>
<dbReference type="EMBL" id="WKKH01000002">
    <property type="protein sequence ID" value="MRX74860.1"/>
    <property type="molecule type" value="Genomic_DNA"/>
</dbReference>
<gene>
    <name evidence="2" type="ORF">GJU39_02065</name>
</gene>
<dbReference type="Proteomes" id="UP000487757">
    <property type="component" value="Unassembled WGS sequence"/>
</dbReference>
<dbReference type="InterPro" id="IPR007712">
    <property type="entry name" value="RelE/ParE_toxin"/>
</dbReference>
<comment type="caution">
    <text evidence="2">The sequence shown here is derived from an EMBL/GenBank/DDBJ whole genome shotgun (WGS) entry which is preliminary data.</text>
</comment>
<keyword evidence="3" id="KW-1185">Reference proteome</keyword>
<dbReference type="Pfam" id="PF05016">
    <property type="entry name" value="ParE_toxin"/>
    <property type="match status" value="1"/>
</dbReference>
<evidence type="ECO:0000313" key="3">
    <source>
        <dbReference type="Proteomes" id="UP000487757"/>
    </source>
</evidence>
<dbReference type="AlphaFoldDB" id="A0A7K0FUH2"/>
<sequence>MNFSVHFLDKVRLDIREAKEWYKNKKPGLEKRFAQEIKKAIARIQKNPEIYELKYKNVRSAYTGVFPYSIYFIINDKLSQVVIIAILHQARNPALQYDRNK</sequence>
<proteinExistence type="predicted"/>